<dbReference type="HOGENOM" id="CLU_2179698_0_0_6"/>
<name>A0A076LDM0_9GAMM</name>
<dbReference type="GeneID" id="80988302"/>
<dbReference type="KEGG" id="ete:ETEE_0110"/>
<gene>
    <name evidence="1" type="ORF">ETEE_0110</name>
</gene>
<sequence>MMHEKSAHFAAFLQAIEGRCASVEIKRLRQIAYLPVFACIASGKASYSFFGNPPGFQRIARGVGHTAGADHSLFLLRWLMFNKLAAEFWGSFWLVFGGGISPAEHRLSG</sequence>
<protein>
    <submittedName>
        <fullName evidence="1">Uncharacterized protein</fullName>
    </submittedName>
</protein>
<organism evidence="1 2">
    <name type="scientific">Edwardsiella anguillarum ET080813</name>
    <dbReference type="NCBI Taxonomy" id="667120"/>
    <lineage>
        <taxon>Bacteria</taxon>
        <taxon>Pseudomonadati</taxon>
        <taxon>Pseudomonadota</taxon>
        <taxon>Gammaproteobacteria</taxon>
        <taxon>Enterobacterales</taxon>
        <taxon>Hafniaceae</taxon>
        <taxon>Edwardsiella</taxon>
    </lineage>
</organism>
<dbReference type="RefSeq" id="WP_034172579.1">
    <property type="nucleotide sequence ID" value="NZ_CP006664.1"/>
</dbReference>
<reference evidence="1 2" key="1">
    <citation type="journal article" date="2012" name="PLoS ONE">
        <title>Edwardsiella comparative phylogenomics reveal the new intra/inter-species taxonomic relationships, virulence evolution and niche adaptation mechanisms.</title>
        <authorList>
            <person name="Yang M."/>
            <person name="Lv Y."/>
            <person name="Xiao J."/>
            <person name="Wu H."/>
            <person name="Zheng H."/>
            <person name="Liu Q."/>
            <person name="Zhang Y."/>
            <person name="Wang Q."/>
        </authorList>
    </citation>
    <scope>NUCLEOTIDE SEQUENCE [LARGE SCALE GENOMIC DNA]</scope>
    <source>
        <strain evidence="2">080813</strain>
    </source>
</reference>
<dbReference type="EMBL" id="CP006664">
    <property type="protein sequence ID" value="AIJ06595.1"/>
    <property type="molecule type" value="Genomic_DNA"/>
</dbReference>
<evidence type="ECO:0000313" key="2">
    <source>
        <dbReference type="Proteomes" id="UP000028681"/>
    </source>
</evidence>
<accession>A0A076LDM0</accession>
<dbReference type="AlphaFoldDB" id="A0A076LDM0"/>
<dbReference type="Proteomes" id="UP000028681">
    <property type="component" value="Chromosome"/>
</dbReference>
<evidence type="ECO:0000313" key="1">
    <source>
        <dbReference type="EMBL" id="AIJ06595.1"/>
    </source>
</evidence>
<proteinExistence type="predicted"/>